<feature type="compositionally biased region" description="Polar residues" evidence="1">
    <location>
        <begin position="2577"/>
        <end position="2593"/>
    </location>
</feature>
<feature type="compositionally biased region" description="Basic and acidic residues" evidence="1">
    <location>
        <begin position="710"/>
        <end position="727"/>
    </location>
</feature>
<feature type="compositionally biased region" description="Polar residues" evidence="1">
    <location>
        <begin position="1811"/>
        <end position="1833"/>
    </location>
</feature>
<feature type="compositionally biased region" description="Low complexity" evidence="1">
    <location>
        <begin position="2445"/>
        <end position="2461"/>
    </location>
</feature>
<feature type="compositionally biased region" description="Basic and acidic residues" evidence="1">
    <location>
        <begin position="1372"/>
        <end position="1381"/>
    </location>
</feature>
<feature type="compositionally biased region" description="Low complexity" evidence="1">
    <location>
        <begin position="1385"/>
        <end position="1403"/>
    </location>
</feature>
<feature type="region of interest" description="Disordered" evidence="1">
    <location>
        <begin position="2214"/>
        <end position="2303"/>
    </location>
</feature>
<feature type="compositionally biased region" description="Basic and acidic residues" evidence="1">
    <location>
        <begin position="2772"/>
        <end position="2789"/>
    </location>
</feature>
<feature type="compositionally biased region" description="Basic and acidic residues" evidence="1">
    <location>
        <begin position="2557"/>
        <end position="2576"/>
    </location>
</feature>
<feature type="region of interest" description="Disordered" evidence="1">
    <location>
        <begin position="1463"/>
        <end position="1604"/>
    </location>
</feature>
<feature type="compositionally biased region" description="Polar residues" evidence="1">
    <location>
        <begin position="2019"/>
        <end position="2040"/>
    </location>
</feature>
<feature type="compositionally biased region" description="Basic and acidic residues" evidence="1">
    <location>
        <begin position="2332"/>
        <end position="2371"/>
    </location>
</feature>
<feature type="compositionally biased region" description="Basic and acidic residues" evidence="1">
    <location>
        <begin position="2462"/>
        <end position="2476"/>
    </location>
</feature>
<feature type="region of interest" description="Disordered" evidence="1">
    <location>
        <begin position="2749"/>
        <end position="2991"/>
    </location>
</feature>
<feature type="compositionally biased region" description="Basic and acidic residues" evidence="1">
    <location>
        <begin position="2961"/>
        <end position="2972"/>
    </location>
</feature>
<feature type="compositionally biased region" description="Basic and acidic residues" evidence="1">
    <location>
        <begin position="526"/>
        <end position="544"/>
    </location>
</feature>
<feature type="compositionally biased region" description="Polar residues" evidence="1">
    <location>
        <begin position="2860"/>
        <end position="2873"/>
    </location>
</feature>
<feature type="compositionally biased region" description="Polar residues" evidence="1">
    <location>
        <begin position="2156"/>
        <end position="2189"/>
    </location>
</feature>
<dbReference type="EMBL" id="JAPFFF010000011">
    <property type="protein sequence ID" value="KAK8878320.1"/>
    <property type="molecule type" value="Genomic_DNA"/>
</dbReference>
<feature type="region of interest" description="Disordered" evidence="1">
    <location>
        <begin position="1879"/>
        <end position="2189"/>
    </location>
</feature>
<feature type="compositionally biased region" description="Basic and acidic residues" evidence="1">
    <location>
        <begin position="1753"/>
        <end position="1764"/>
    </location>
</feature>
<feature type="compositionally biased region" description="Basic and acidic residues" evidence="1">
    <location>
        <begin position="3161"/>
        <end position="3217"/>
    </location>
</feature>
<feature type="region of interest" description="Disordered" evidence="1">
    <location>
        <begin position="1616"/>
        <end position="1853"/>
    </location>
</feature>
<feature type="compositionally biased region" description="Basic and acidic residues" evidence="1">
    <location>
        <begin position="1001"/>
        <end position="1013"/>
    </location>
</feature>
<feature type="compositionally biased region" description="Polar residues" evidence="1">
    <location>
        <begin position="1204"/>
        <end position="1222"/>
    </location>
</feature>
<feature type="compositionally biased region" description="Low complexity" evidence="1">
    <location>
        <begin position="2599"/>
        <end position="2611"/>
    </location>
</feature>
<feature type="compositionally biased region" description="Low complexity" evidence="1">
    <location>
        <begin position="584"/>
        <end position="602"/>
    </location>
</feature>
<feature type="compositionally biased region" description="Basic and acidic residues" evidence="1">
    <location>
        <begin position="2826"/>
        <end position="2839"/>
    </location>
</feature>
<feature type="compositionally biased region" description="Polar residues" evidence="1">
    <location>
        <begin position="1239"/>
        <end position="1261"/>
    </location>
</feature>
<feature type="compositionally biased region" description="Basic and acidic residues" evidence="1">
    <location>
        <begin position="755"/>
        <end position="773"/>
    </location>
</feature>
<sequence>MRSNFSVTKLEDFLLQELNKYLSQSPPLEIHRGLYEIAYNYAREVLDKKIKNVKAGSEKRRRHFPEAKRYAEICFVSNPISNVTDEIEASKSLSSMITSYYLKELKAGMNSIAPVLLPLKSKKVLTIILLAFFQPAIPLSKFNKSFEPLSKEKYPVENLSYFVELLNHFRSLANFDKLPQSSHLPKGREFRIANYYYTCAVSYSIQLFQRLTSDYHLFSLLTEFWTGFSIKSKRSDDSTQLKITMKFGKDNGYIKYVVQVTIIPSKEKKTEEILSQVPGYETISEKQYEEVDHLPNLQAIELDDVRERNVIIDEDTFTLQQSDEEITHVPQNEEITKGEMMPKNETEITKEEITNQNEFNENQNIETVDELSSQASLETNAAVDDETALKLDATQEADQQAINKGNEETELGDELSSQASLETNAAVDDETALKLDATQETEQQAVNKENEGTETTPQEITKTEEDTELEDLVNQLNEPEPDNKVEPIQTDDHSKEEIPFNADRSLNSPRAKQWEKISDTIDGEPYDDKDAADKTPRELRKTHDTPISPRREHKNKDELPEEGDEFVDASGLKEREERLANEQNTITPTTEPSSTTSERTNTITSPEEVVNKPDEIRERTIQLLLADEDEAGTTTPSNAVSDELSSQASLEANAAVDDETALKLDATQETEQQAVNKENEGTETTPQEITKTEEDTELEDLVNQLNEPEPDNKVEPIQTDDHSKEEIPFNADRSLNSPRAKQWEKISDTIDGEPYDDKDAADKTPRELRKTHDTPISPRREHKNKDELPEEGDEFVDASGLKEREERLANEQNTITPTTEPSSTTSERTNTITSPEEVVNKPDEIRERTIQLLLADEDEAPASNESIQDQAGINIEGELKQIPKISGIETISQKGYPEETNKDEQVEVATDNVKTSEAHDEWRTNDESTVPESIFAGEKEVARDEYIENQPDSSREASSALEAEMKNAQDEIDNSTQQPNAEVENYNEETPENNIPILELNQREAEREKEATAVHEVNASQETDFALDNQDGTKILSPDEQAIAAKELEESQAQNGVEPIQTDDHSKEEIPFNADRSLNSPRAKQWEKISDTIDGEPYDDKDAADKTPRELRKTHDTPISPRREHKNKDELPEEGDEFVDASGLKEREERLANEQNTITPTTEPSSTTSERTNTITSPEEVVNKPDEIRERTIQLLLADEDEAGTTTPSNAVSDELSSQASLEANAAVDDETALKLDATQETEQQAVNKENEGTETTPQEITKTEEDTELEDLVNQLNEPEPDNKVEPIQTDDHSKEEIPFNADRSLNSPRAKQWEKISDTIDGEPYDDKDAADKTPRELRKTHDTPISPRREHKNKDELPEEGDEFVDASGLKEREERLANEQNTITPTTEPSSTTSERTNTITSPEEVVNKPDEIRERTIQLLLADEDEAPASNESIQDQAGINIEGELKQIPKISGIETISQKGYPEETNKDEQVEVATDNVKTSEAHDEWRTNDESTVPESIFAGEKEVARDEYIENQPDSSREASSALEAEMKNAQDEIDNSTQQPNAEVENYNEETPENNIPILELNQREAEREKEATAVHEVNASQETDFALDNQDGTKILSPDEQAIAAKELEESQAQNGVEPIQTDDHSKEEIPFNADRSLNSPRAKQWEKISDTIDGEPYDDKDAADKTPRELRKTHDTPISPRREHKNKDELPEEGDEFVDASGLKEREERLANEQNTITPTTEPSSTTSERTNTITSPEEVVNKPDEIRERTIQLLLADEDEAGTTTPSNAVSDELSSQASLEANAAVDDETALKLDATQETEQQAVNKENEGTETTPQEITKTEEDIGHEETTSDKQYEQIDHLPNLQAIELDDVRERDVNIDQDAFALQQPDEEITHVPQNEEITKEEILPNQNEANKSQNIETTTPSTENLETPKAKENESPAPKKQQEEYATPTKTESKKYKPSRKEKAAARHQQEEETARQQREEEARKQREAEAARAQKNQQKPLSPRDASKDAWSAISDALSSSLPQEKTINDEQQNLSRSYSKKNDRDTPINRKNGRNQRSKSPQTKESPTVPKIPPMGHAAAVPWSQLKIVADGQEKPKSSPKPKEQAPQEQPLVQQQPLQVPPQEQLDNNFTLNNNFNQQQPIQPISQQIPAQELQQDTVVTREINLQNEPEVEQINQRTGSESPRNNATAWFAASAELSQIKDPLEIKAGNFASPRSQLQKETKQNSKPRSPRSNSPKSHQVHSPKVQPQQIEQPPQIEEQPTPEVVQAPQDSFAQVISPYDNEEQEANAPKEVISKTQKESAKFWATAIPQNETQLYDDTYTYNRDVPAEFKRSHSPRSFKEQQQKQNNEKREKTERKGKQHPKENTQEPSQYIESQIPQNIIENENDAVQQQNVENQQPLVSESSNSSKWDEIKSSLNNISYDDSNHYQQVPPNLKNSHQKQTTEQPQQQNQYQGNEQKKKQSPKPRDKQKTQYVDQLQQQEPQPQQEELTESIKEEPQSPKNSIWSNAVGKTPYDDKGNRHVPLQLKSSHPKSPRVNKDETTTPTHMKRKDNKESPRQQNQQRKDNRESPRQQNQQRKPSGSSTPSAKDNYEEQQNQGEYNQPYELPTKEQDYPAPVSPKANDAWTKLVIPDSTPEKQKKLKQNTQPQPQPQKEAHEFGSNVNTREVTLPQEKIVQPVQPMHPGNIPRINIGNIQEQIYKQEHPEEQDGQQEKQVQQQEPKILTPSHEKLAAWANISDEVYDDTHHHKNLPPELRSSHNSQVLKPTQEEKEQTQPKQQQKEQPPKQNSQRNSPRNSPRSSPRSSPRNSPRGSPRNSPRGEGVDPYHYNPERDGANPFHYSPRKEVIEIDKDSFPQITEDTKPQTSPRVKTVWGDLKIDSSYDDKNDVHKIPPELRKTHNIEDNKKNNEENVSSPRSFSQSQGSKSSRPQYTKSPKTPEQQNDKPTKNSTKSSRSARKEKPDRRQSPKEVQQPQEPRQLSPKAQIDKYYEENFAGISQALQFSESENPNRPATLSPRSKTIWDVLKIDSSYDDKNDVHKIPPELRKTHNIEDNKKNNEENVSSPRSFSQSQGPKSSRSQYTKSPKPQQNDGSRSARSSQKNRTYSPSQPREQEPEPEEYDESPKTPQKSTQEQENREVTPNLVPSSPWASFQIESYDDKNDVHKYPPELRKSHKAPENTKEDSPRQQKKEYNQKQSNYKHEPQQPPQEKETEQPPYSIPNEGEAPQEEYTEINNEQQAAGIDPTIEPAPQIKPKASKAWNTFTESMTNK</sequence>
<feature type="compositionally biased region" description="Basic and acidic residues" evidence="1">
    <location>
        <begin position="571"/>
        <end position="580"/>
    </location>
</feature>
<feature type="compositionally biased region" description="Basic and acidic residues" evidence="1">
    <location>
        <begin position="1486"/>
        <end position="1498"/>
    </location>
</feature>
<feature type="compositionally biased region" description="Low complexity" evidence="1">
    <location>
        <begin position="2110"/>
        <end position="2155"/>
    </location>
</feature>
<feature type="compositionally biased region" description="Basic and acidic residues" evidence="1">
    <location>
        <begin position="2095"/>
        <end position="2109"/>
    </location>
</feature>
<feature type="compositionally biased region" description="Basic and acidic residues" evidence="1">
    <location>
        <begin position="1509"/>
        <end position="1518"/>
    </location>
</feature>
<feature type="compositionally biased region" description="Polar residues" evidence="1">
    <location>
        <begin position="1905"/>
        <end position="1926"/>
    </location>
</feature>
<feature type="compositionally biased region" description="Polar residues" evidence="1">
    <location>
        <begin position="2936"/>
        <end position="2945"/>
    </location>
</feature>
<feature type="compositionally biased region" description="Low complexity" evidence="1">
    <location>
        <begin position="1728"/>
        <end position="1746"/>
    </location>
</feature>
<feature type="compositionally biased region" description="Low complexity" evidence="1">
    <location>
        <begin position="813"/>
        <end position="831"/>
    </location>
</feature>
<feature type="compositionally biased region" description="Polar residues" evidence="1">
    <location>
        <begin position="3263"/>
        <end position="3274"/>
    </location>
</feature>
<feature type="compositionally biased region" description="Basic and acidic residues" evidence="1">
    <location>
        <begin position="3030"/>
        <end position="3063"/>
    </location>
</feature>
<feature type="compositionally biased region" description="Basic and acidic residues" evidence="1">
    <location>
        <begin position="1410"/>
        <end position="1421"/>
    </location>
</feature>
<feature type="compositionally biased region" description="Low complexity" evidence="1">
    <location>
        <begin position="1156"/>
        <end position="1174"/>
    </location>
</feature>
<feature type="compositionally biased region" description="Low complexity" evidence="1">
    <location>
        <begin position="2915"/>
        <end position="2935"/>
    </location>
</feature>
<feature type="compositionally biased region" description="Low complexity" evidence="1">
    <location>
        <begin position="2229"/>
        <end position="2242"/>
    </location>
</feature>
<keyword evidence="3" id="KW-1185">Reference proteome</keyword>
<feature type="region of interest" description="Disordered" evidence="1">
    <location>
        <begin position="891"/>
        <end position="1032"/>
    </location>
</feature>
<feature type="region of interest" description="Disordered" evidence="1">
    <location>
        <begin position="3004"/>
        <end position="3274"/>
    </location>
</feature>
<feature type="compositionally biased region" description="Basic and acidic residues" evidence="1">
    <location>
        <begin position="937"/>
        <end position="946"/>
    </location>
</feature>
<evidence type="ECO:0000313" key="2">
    <source>
        <dbReference type="EMBL" id="KAK8878320.1"/>
    </source>
</evidence>
<feature type="compositionally biased region" description="Low complexity" evidence="1">
    <location>
        <begin position="2482"/>
        <end position="2493"/>
    </location>
</feature>
<comment type="caution">
    <text evidence="2">The sequence shown here is derived from an EMBL/GenBank/DDBJ whole genome shotgun (WGS) entry which is preliminary data.</text>
</comment>
<evidence type="ECO:0000313" key="3">
    <source>
        <dbReference type="Proteomes" id="UP001470230"/>
    </source>
</evidence>
<feature type="compositionally biased region" description="Polar residues" evidence="1">
    <location>
        <begin position="438"/>
        <end position="460"/>
    </location>
</feature>
<feature type="compositionally biased region" description="Polar residues" evidence="1">
    <location>
        <begin position="3066"/>
        <end position="3108"/>
    </location>
</feature>
<feature type="compositionally biased region" description="Basic and acidic residues" evidence="1">
    <location>
        <begin position="1670"/>
        <end position="1688"/>
    </location>
</feature>
<feature type="compositionally biased region" description="Polar residues" evidence="1">
    <location>
        <begin position="2372"/>
        <end position="2413"/>
    </location>
</feature>
<feature type="region of interest" description="Disordered" evidence="1">
    <location>
        <begin position="2332"/>
        <end position="2736"/>
    </location>
</feature>
<feature type="compositionally biased region" description="Basic and acidic residues" evidence="1">
    <location>
        <begin position="1327"/>
        <end position="1345"/>
    </location>
</feature>
<feature type="compositionally biased region" description="Basic and acidic residues" evidence="1">
    <location>
        <begin position="2847"/>
        <end position="2858"/>
    </location>
</feature>
<feature type="compositionally biased region" description="Basic and acidic residues" evidence="1">
    <location>
        <begin position="1715"/>
        <end position="1724"/>
    </location>
</feature>
<feature type="compositionally biased region" description="Polar residues" evidence="1">
    <location>
        <begin position="3147"/>
        <end position="3158"/>
    </location>
</feature>
<feature type="compositionally biased region" description="Basic and acidic residues" evidence="1">
    <location>
        <begin position="481"/>
        <end position="498"/>
    </location>
</feature>
<feature type="compositionally biased region" description="Basic and acidic residues" evidence="1">
    <location>
        <begin position="1098"/>
        <end position="1116"/>
    </location>
</feature>
<feature type="region of interest" description="Disordered" evidence="1">
    <location>
        <begin position="436"/>
        <end position="614"/>
    </location>
</feature>
<feature type="compositionally biased region" description="Polar residues" evidence="1">
    <location>
        <begin position="2420"/>
        <end position="2442"/>
    </location>
</feature>
<feature type="compositionally biased region" description="Basic and acidic residues" evidence="1">
    <location>
        <begin position="1468"/>
        <end position="1477"/>
    </location>
</feature>
<feature type="compositionally biased region" description="Basic and acidic residues" evidence="1">
    <location>
        <begin position="896"/>
        <end position="905"/>
    </location>
</feature>
<organism evidence="2 3">
    <name type="scientific">Tritrichomonas musculus</name>
    <dbReference type="NCBI Taxonomy" id="1915356"/>
    <lineage>
        <taxon>Eukaryota</taxon>
        <taxon>Metamonada</taxon>
        <taxon>Parabasalia</taxon>
        <taxon>Tritrichomonadida</taxon>
        <taxon>Tritrichomonadidae</taxon>
        <taxon>Tritrichomonas</taxon>
    </lineage>
</organism>
<feature type="compositionally biased region" description="Basic and acidic residues" evidence="1">
    <location>
        <begin position="1952"/>
        <end position="1994"/>
    </location>
</feature>
<feature type="compositionally biased region" description="Low complexity" evidence="1">
    <location>
        <begin position="2250"/>
        <end position="2271"/>
    </location>
</feature>
<accession>A0ABR2JML5</accession>
<feature type="compositionally biased region" description="Basic and acidic residues" evidence="1">
    <location>
        <begin position="838"/>
        <end position="849"/>
    </location>
</feature>
<feature type="compositionally biased region" description="Basic and acidic residues" evidence="1">
    <location>
        <begin position="1573"/>
        <end position="1585"/>
    </location>
</feature>
<feature type="compositionally biased region" description="Basic and acidic residues" evidence="1">
    <location>
        <begin position="800"/>
        <end position="809"/>
    </location>
</feature>
<feature type="compositionally biased region" description="Low complexity" evidence="1">
    <location>
        <begin position="2790"/>
        <end position="2825"/>
    </location>
</feature>
<feature type="compositionally biased region" description="Basic and acidic residues" evidence="1">
    <location>
        <begin position="2881"/>
        <end position="2914"/>
    </location>
</feature>
<reference evidence="2 3" key="1">
    <citation type="submission" date="2024-04" db="EMBL/GenBank/DDBJ databases">
        <title>Tritrichomonas musculus Genome.</title>
        <authorList>
            <person name="Alves-Ferreira E."/>
            <person name="Grigg M."/>
            <person name="Lorenzi H."/>
            <person name="Galac M."/>
        </authorList>
    </citation>
    <scope>NUCLEOTIDE SEQUENCE [LARGE SCALE GENOMIC DNA]</scope>
    <source>
        <strain evidence="2 3">EAF2021</strain>
    </source>
</reference>
<name>A0ABR2JML5_9EUKA</name>
<dbReference type="Proteomes" id="UP001470230">
    <property type="component" value="Unassembled WGS sequence"/>
</dbReference>
<feature type="compositionally biased region" description="Basic and acidic residues" evidence="1">
    <location>
        <begin position="1834"/>
        <end position="1853"/>
    </location>
</feature>
<feature type="compositionally biased region" description="Polar residues" evidence="1">
    <location>
        <begin position="1776"/>
        <end position="1794"/>
    </location>
</feature>
<proteinExistence type="predicted"/>
<feature type="compositionally biased region" description="Basic and acidic residues" evidence="1">
    <location>
        <begin position="1282"/>
        <end position="1299"/>
    </location>
</feature>
<feature type="compositionally biased region" description="Low complexity" evidence="1">
    <location>
        <begin position="2689"/>
        <end position="2700"/>
    </location>
</feature>
<feature type="region of interest" description="Disordered" evidence="1">
    <location>
        <begin position="1045"/>
        <end position="1186"/>
    </location>
</feature>
<feature type="compositionally biased region" description="Polar residues" evidence="1">
    <location>
        <begin position="3004"/>
        <end position="3023"/>
    </location>
</feature>
<gene>
    <name evidence="2" type="ORF">M9Y10_005085</name>
</gene>
<feature type="region of interest" description="Disordered" evidence="1">
    <location>
        <begin position="626"/>
        <end position="875"/>
    </location>
</feature>
<feature type="compositionally biased region" description="Polar residues" evidence="1">
    <location>
        <begin position="632"/>
        <end position="650"/>
    </location>
</feature>
<evidence type="ECO:0000256" key="1">
    <source>
        <dbReference type="SAM" id="MobiDB-lite"/>
    </source>
</evidence>
<feature type="compositionally biased region" description="Basic and acidic residues" evidence="1">
    <location>
        <begin position="1143"/>
        <end position="1152"/>
    </location>
</feature>
<feature type="region of interest" description="Disordered" evidence="1">
    <location>
        <begin position="1198"/>
        <end position="1447"/>
    </location>
</feature>
<feature type="compositionally biased region" description="Polar residues" evidence="1">
    <location>
        <begin position="2973"/>
        <end position="2982"/>
    </location>
</feature>
<feature type="compositionally biased region" description="Polar residues" evidence="1">
    <location>
        <begin position="667"/>
        <end position="689"/>
    </location>
</feature>
<feature type="compositionally biased region" description="Basic and acidic residues" evidence="1">
    <location>
        <begin position="914"/>
        <end position="926"/>
    </location>
</feature>
<protein>
    <submittedName>
        <fullName evidence="2">Uncharacterized protein</fullName>
    </submittedName>
</protein>